<keyword evidence="6 10" id="KW-0328">Glycosyltransferase</keyword>
<dbReference type="CDD" id="cd02439">
    <property type="entry name" value="DMB-PRT_CobT"/>
    <property type="match status" value="1"/>
</dbReference>
<evidence type="ECO:0000256" key="6">
    <source>
        <dbReference type="ARBA" id="ARBA00022676"/>
    </source>
</evidence>
<comment type="similarity">
    <text evidence="2 10">Belongs to the CobT family.</text>
</comment>
<dbReference type="InterPro" id="IPR036087">
    <property type="entry name" value="Nict_dMeBzImd_PRibTrfase_sf"/>
</dbReference>
<comment type="pathway">
    <text evidence="1 10">Nucleoside biosynthesis; alpha-ribazole biosynthesis; alpha-ribazole from 5,6-dimethylbenzimidazole: step 1/2.</text>
</comment>
<sequence>MKKFQIKAAHRELLDAIDNKIDNKTKPIRSLGKLEDMARKVAMVQNTLQPELKNPHMLIFAADHGIAEEGVSAYPSEVTQQMVHNFLNDGAAINVFSRQNDMKIKVVNAGVNHDFTPNDKLLDYSVGKGTKNMLYGAAMNTLEFSEAIDKGVRIINELHEEGCNVVGFGEMGIGNTSSAALLMSALCHLPIEQCVGRGTGVTDGQFKHKLRILKAAQSANPVEKDNPVSVLKTFGGFEIVMMCGAMLRAAELKMLILVDGFISSSAFLGGFVSYPYLKDYAIFTHQSNESGHRKMLEYIGAPAILDLNLRLGEGTGAALMYPILESAVNFFNEMASFESAGVSDKM</sequence>
<evidence type="ECO:0000313" key="13">
    <source>
        <dbReference type="Proteomes" id="UP000245535"/>
    </source>
</evidence>
<keyword evidence="13" id="KW-1185">Reference proteome</keyword>
<dbReference type="InterPro" id="IPR023195">
    <property type="entry name" value="Nict_dMeBzImd_PRibTrfase_N"/>
</dbReference>
<dbReference type="Proteomes" id="UP000245535">
    <property type="component" value="Unassembled WGS sequence"/>
</dbReference>
<dbReference type="GO" id="GO:0008939">
    <property type="term" value="F:nicotinate-nucleotide-dimethylbenzimidazole phosphoribosyltransferase activity"/>
    <property type="evidence" value="ECO:0007669"/>
    <property type="project" value="UniProtKB-UniRule"/>
</dbReference>
<evidence type="ECO:0000256" key="3">
    <source>
        <dbReference type="ARBA" id="ARBA00011991"/>
    </source>
</evidence>
<dbReference type="PANTHER" id="PTHR43463">
    <property type="entry name" value="NICOTINATE-NUCLEOTIDE--DIMETHYLBENZIMIDAZOLE PHOSPHORIBOSYLTRANSFERASE"/>
    <property type="match status" value="1"/>
</dbReference>
<dbReference type="InterPro" id="IPR017846">
    <property type="entry name" value="Nict_dMeBzImd_PRibTrfase_bact"/>
</dbReference>
<gene>
    <name evidence="10" type="primary">cobT</name>
    <name evidence="12" type="ORF">BC781_104134</name>
</gene>
<dbReference type="UniPathway" id="UPA00061">
    <property type="reaction ID" value="UER00516"/>
</dbReference>
<dbReference type="RefSeq" id="WP_109619699.1">
    <property type="nucleotide sequence ID" value="NZ_QGDO01000004.1"/>
</dbReference>
<dbReference type="InterPro" id="IPR003200">
    <property type="entry name" value="Nict_dMeBzImd_PRibTrfase"/>
</dbReference>
<dbReference type="NCBIfam" id="TIGR03160">
    <property type="entry name" value="cobT_DBIPRT"/>
    <property type="match status" value="1"/>
</dbReference>
<organism evidence="12 13">
    <name type="scientific">Sediminitomix flava</name>
    <dbReference type="NCBI Taxonomy" id="379075"/>
    <lineage>
        <taxon>Bacteria</taxon>
        <taxon>Pseudomonadati</taxon>
        <taxon>Bacteroidota</taxon>
        <taxon>Cytophagia</taxon>
        <taxon>Cytophagales</taxon>
        <taxon>Flammeovirgaceae</taxon>
        <taxon>Sediminitomix</taxon>
    </lineage>
</organism>
<comment type="caution">
    <text evidence="12">The sequence shown here is derived from an EMBL/GenBank/DDBJ whole genome shotgun (WGS) entry which is preliminary data.</text>
</comment>
<dbReference type="EC" id="2.4.2.21" evidence="3 10"/>
<dbReference type="PANTHER" id="PTHR43463:SF1">
    <property type="entry name" value="NICOTINATE-NUCLEOTIDE--DIMETHYLBENZIMIDAZOLE PHOSPHORIBOSYLTRANSFERASE"/>
    <property type="match status" value="1"/>
</dbReference>
<dbReference type="HAMAP" id="MF_00230">
    <property type="entry name" value="CobT"/>
    <property type="match status" value="1"/>
</dbReference>
<evidence type="ECO:0000256" key="8">
    <source>
        <dbReference type="ARBA" id="ARBA00030686"/>
    </source>
</evidence>
<comment type="catalytic activity">
    <reaction evidence="9 10">
        <text>5,6-dimethylbenzimidazole + nicotinate beta-D-ribonucleotide = alpha-ribazole 5'-phosphate + nicotinate + H(+)</text>
        <dbReference type="Rhea" id="RHEA:11196"/>
        <dbReference type="ChEBI" id="CHEBI:15378"/>
        <dbReference type="ChEBI" id="CHEBI:15890"/>
        <dbReference type="ChEBI" id="CHEBI:32544"/>
        <dbReference type="ChEBI" id="CHEBI:57502"/>
        <dbReference type="ChEBI" id="CHEBI:57918"/>
        <dbReference type="EC" id="2.4.2.21"/>
    </reaction>
</comment>
<evidence type="ECO:0000256" key="7">
    <source>
        <dbReference type="ARBA" id="ARBA00022679"/>
    </source>
</evidence>
<dbReference type="OrthoDB" id="9781491at2"/>
<dbReference type="NCBIfam" id="NF000996">
    <property type="entry name" value="PRK00105.1"/>
    <property type="match status" value="1"/>
</dbReference>
<keyword evidence="5 10" id="KW-0169">Cobalamin biosynthesis</keyword>
<dbReference type="GO" id="GO:0009236">
    <property type="term" value="P:cobalamin biosynthetic process"/>
    <property type="evidence" value="ECO:0007669"/>
    <property type="project" value="UniProtKB-UniRule"/>
</dbReference>
<dbReference type="Pfam" id="PF02277">
    <property type="entry name" value="DBI_PRT"/>
    <property type="match status" value="1"/>
</dbReference>
<dbReference type="EMBL" id="QGDO01000004">
    <property type="protein sequence ID" value="PWJ40874.1"/>
    <property type="molecule type" value="Genomic_DNA"/>
</dbReference>
<evidence type="ECO:0000256" key="1">
    <source>
        <dbReference type="ARBA" id="ARBA00005049"/>
    </source>
</evidence>
<keyword evidence="11" id="KW-0472">Membrane</keyword>
<evidence type="ECO:0000256" key="2">
    <source>
        <dbReference type="ARBA" id="ARBA00007110"/>
    </source>
</evidence>
<evidence type="ECO:0000256" key="9">
    <source>
        <dbReference type="ARBA" id="ARBA00047340"/>
    </source>
</evidence>
<accession>A0A315Z9J9</accession>
<feature type="active site" description="Proton acceptor" evidence="10">
    <location>
        <position position="313"/>
    </location>
</feature>
<evidence type="ECO:0000256" key="10">
    <source>
        <dbReference type="HAMAP-Rule" id="MF_00230"/>
    </source>
</evidence>
<dbReference type="Gene3D" id="3.40.50.10210">
    <property type="match status" value="1"/>
</dbReference>
<evidence type="ECO:0000256" key="11">
    <source>
        <dbReference type="SAM" id="Phobius"/>
    </source>
</evidence>
<protein>
    <recommendedName>
        <fullName evidence="4 10">Nicotinate-nucleotide--dimethylbenzimidazole phosphoribosyltransferase</fullName>
        <shortName evidence="10">NN:DBI PRT</shortName>
        <ecNumber evidence="3 10">2.4.2.21</ecNumber>
    </recommendedName>
    <alternativeName>
        <fullName evidence="8 10">N(1)-alpha-phosphoribosyltransferase</fullName>
    </alternativeName>
</protein>
<keyword evidence="11" id="KW-0812">Transmembrane</keyword>
<name>A0A315Z9J9_SEDFL</name>
<evidence type="ECO:0000313" key="12">
    <source>
        <dbReference type="EMBL" id="PWJ40874.1"/>
    </source>
</evidence>
<dbReference type="Gene3D" id="1.10.1610.10">
    <property type="match status" value="1"/>
</dbReference>
<reference evidence="12 13" key="1">
    <citation type="submission" date="2018-03" db="EMBL/GenBank/DDBJ databases">
        <title>Genomic Encyclopedia of Archaeal and Bacterial Type Strains, Phase II (KMG-II): from individual species to whole genera.</title>
        <authorList>
            <person name="Goeker M."/>
        </authorList>
    </citation>
    <scope>NUCLEOTIDE SEQUENCE [LARGE SCALE GENOMIC DNA]</scope>
    <source>
        <strain evidence="12 13">DSM 28229</strain>
    </source>
</reference>
<evidence type="ECO:0000256" key="5">
    <source>
        <dbReference type="ARBA" id="ARBA00022573"/>
    </source>
</evidence>
<keyword evidence="7 10" id="KW-0808">Transferase</keyword>
<dbReference type="AlphaFoldDB" id="A0A315Z9J9"/>
<evidence type="ECO:0000256" key="4">
    <source>
        <dbReference type="ARBA" id="ARBA00015486"/>
    </source>
</evidence>
<comment type="function">
    <text evidence="10">Catalyzes the synthesis of alpha-ribazole-5'-phosphate from nicotinate mononucleotide (NAMN) and 5,6-dimethylbenzimidazole (DMB).</text>
</comment>
<dbReference type="FunFam" id="3.40.50.10210:FF:000001">
    <property type="entry name" value="Nicotinate-nucleotide--dimethylbenzimidazole phosphoribosyltransferase"/>
    <property type="match status" value="1"/>
</dbReference>
<keyword evidence="11" id="KW-1133">Transmembrane helix</keyword>
<dbReference type="SUPFAM" id="SSF52733">
    <property type="entry name" value="Nicotinate mononucleotide:5,6-dimethylbenzimidazole phosphoribosyltransferase (CobT)"/>
    <property type="match status" value="1"/>
</dbReference>
<proteinExistence type="inferred from homology"/>
<feature type="transmembrane region" description="Helical" evidence="11">
    <location>
        <begin position="255"/>
        <end position="277"/>
    </location>
</feature>